<evidence type="ECO:0000313" key="1">
    <source>
        <dbReference type="EMBL" id="NML34542.1"/>
    </source>
</evidence>
<name>A0A7Y0A119_9BURK</name>
<dbReference type="AlphaFoldDB" id="A0A7Y0A119"/>
<proteinExistence type="predicted"/>
<evidence type="ECO:0000313" key="2">
    <source>
        <dbReference type="Proteomes" id="UP000583127"/>
    </source>
</evidence>
<dbReference type="Proteomes" id="UP000583127">
    <property type="component" value="Unassembled WGS sequence"/>
</dbReference>
<keyword evidence="2" id="KW-1185">Reference proteome</keyword>
<accession>A0A7Y0A119</accession>
<protein>
    <submittedName>
        <fullName evidence="1">Uncharacterized protein</fullName>
    </submittedName>
</protein>
<dbReference type="RefSeq" id="WP_169500725.1">
    <property type="nucleotide sequence ID" value="NZ_JABBFZ010000022.1"/>
</dbReference>
<reference evidence="1 2" key="1">
    <citation type="submission" date="2020-04" db="EMBL/GenBank/DDBJ databases">
        <title>Paraburkholderia sp. G-4-1-8 isolated from soil.</title>
        <authorList>
            <person name="Dahal R.H."/>
        </authorList>
    </citation>
    <scope>NUCLEOTIDE SEQUENCE [LARGE SCALE GENOMIC DNA]</scope>
    <source>
        <strain evidence="1 2">G-4-1-8</strain>
    </source>
</reference>
<organism evidence="1 2">
    <name type="scientific">Paraburkholderia antibiotica</name>
    <dbReference type="NCBI Taxonomy" id="2728839"/>
    <lineage>
        <taxon>Bacteria</taxon>
        <taxon>Pseudomonadati</taxon>
        <taxon>Pseudomonadota</taxon>
        <taxon>Betaproteobacteria</taxon>
        <taxon>Burkholderiales</taxon>
        <taxon>Burkholderiaceae</taxon>
        <taxon>Paraburkholderia</taxon>
    </lineage>
</organism>
<comment type="caution">
    <text evidence="1">The sequence shown here is derived from an EMBL/GenBank/DDBJ whole genome shotgun (WGS) entry which is preliminary data.</text>
</comment>
<sequence length="144" mass="16208">MQKKINTNPTASRPLDLVKVTRLGDYFFDIELENSTRTTDDMLARAELVNRIAREKFDAKIADLQPLDLIAAMQSFDMGDGEVVCTAFLESGAALRTLIAGRFFELLASECFEQAEKAVQMIERDDLHEDLRPAHRTFIIAGVQ</sequence>
<dbReference type="EMBL" id="JABBFZ010000022">
    <property type="protein sequence ID" value="NML34542.1"/>
    <property type="molecule type" value="Genomic_DNA"/>
</dbReference>
<gene>
    <name evidence="1" type="ORF">HHL14_27385</name>
</gene>